<keyword evidence="5" id="KW-0560">Oxidoreductase</keyword>
<comment type="cofactor">
    <cofactor evidence="1 8">
        <name>heme</name>
        <dbReference type="ChEBI" id="CHEBI:30413"/>
    </cofactor>
</comment>
<dbReference type="GO" id="GO:0016705">
    <property type="term" value="F:oxidoreductase activity, acting on paired donors, with incorporation or reduction of molecular oxygen"/>
    <property type="evidence" value="ECO:0007669"/>
    <property type="project" value="InterPro"/>
</dbReference>
<evidence type="ECO:0000256" key="7">
    <source>
        <dbReference type="ARBA" id="ARBA00023033"/>
    </source>
</evidence>
<dbReference type="GO" id="GO:0020037">
    <property type="term" value="F:heme binding"/>
    <property type="evidence" value="ECO:0007669"/>
    <property type="project" value="InterPro"/>
</dbReference>
<keyword evidence="9" id="KW-0472">Membrane</keyword>
<dbReference type="GO" id="GO:0004497">
    <property type="term" value="F:monooxygenase activity"/>
    <property type="evidence" value="ECO:0007669"/>
    <property type="project" value="UniProtKB-KW"/>
</dbReference>
<evidence type="ECO:0000313" key="10">
    <source>
        <dbReference type="EMBL" id="PVI02590.1"/>
    </source>
</evidence>
<dbReference type="GO" id="GO:0005506">
    <property type="term" value="F:iron ion binding"/>
    <property type="evidence" value="ECO:0007669"/>
    <property type="project" value="InterPro"/>
</dbReference>
<keyword evidence="9" id="KW-1133">Transmembrane helix</keyword>
<dbReference type="InterPro" id="IPR001128">
    <property type="entry name" value="Cyt_P450"/>
</dbReference>
<sequence>MALLGGDPVHLLQYGAGAFAAYYIFSSFVSWFRLRHVPGPTLASFSHIWLIRNTFRGNSHAQLLSLKRYGSLVRVAPNYVLTDDPAILRHISGIKSTYDRDDWFTGVRLDSRDNLLTTLDTAAHDRLKAKLANGYNGRDNVDIEGGLDDQIANLKELIRRHYLSTPTEIRKADLVWIVRFFTMDAVTALAYGEPFGYMETNEDLFGFNQQVQDGAKIMSVVVDTPFLRTLFKSPLLSPFMPKASDAKGVGRLIGLGQELVGKHFGPSSDSGNDMVSSFMRHGLSRDQCETESVVQVIAGADTTGTTIRSALLFIMGTPRVYSRLMKEAREAINSGKVSSSQPITFKQGKQLPYLQAVVYEAIRVRPPALYGHFKSVPAGGDTLNGVYLPAGTAISHNIYGLMMSENIFGQDVEIYRPERFLECDATTRAEMERTVEFAFGYGRWVCAGKHVAFTQLYKVIFELLRTFDFQPLDPVRPAQESSGLFWYHTNMWVRITELVDDI</sequence>
<dbReference type="AlphaFoldDB" id="A0A2V1E0A6"/>
<proteinExistence type="inferred from homology"/>
<protein>
    <submittedName>
        <fullName evidence="10">Cytochrome P450</fullName>
    </submittedName>
</protein>
<dbReference type="STRING" id="97972.A0A2V1E0A6"/>
<dbReference type="Pfam" id="PF00067">
    <property type="entry name" value="p450"/>
    <property type="match status" value="1"/>
</dbReference>
<dbReference type="PRINTS" id="PR00463">
    <property type="entry name" value="EP450I"/>
</dbReference>
<dbReference type="OrthoDB" id="3934656at2759"/>
<evidence type="ECO:0000256" key="6">
    <source>
        <dbReference type="ARBA" id="ARBA00023004"/>
    </source>
</evidence>
<dbReference type="Proteomes" id="UP000244855">
    <property type="component" value="Unassembled WGS sequence"/>
</dbReference>
<dbReference type="InterPro" id="IPR050121">
    <property type="entry name" value="Cytochrome_P450_monoxygenase"/>
</dbReference>
<feature type="binding site" description="axial binding residue" evidence="8">
    <location>
        <position position="446"/>
    </location>
    <ligand>
        <name>heme</name>
        <dbReference type="ChEBI" id="CHEBI:30413"/>
    </ligand>
    <ligandPart>
        <name>Fe</name>
        <dbReference type="ChEBI" id="CHEBI:18248"/>
    </ligandPart>
</feature>
<dbReference type="PANTHER" id="PTHR24305">
    <property type="entry name" value="CYTOCHROME P450"/>
    <property type="match status" value="1"/>
</dbReference>
<evidence type="ECO:0000256" key="3">
    <source>
        <dbReference type="ARBA" id="ARBA00022617"/>
    </source>
</evidence>
<evidence type="ECO:0000256" key="9">
    <source>
        <dbReference type="SAM" id="Phobius"/>
    </source>
</evidence>
<evidence type="ECO:0000256" key="2">
    <source>
        <dbReference type="ARBA" id="ARBA00010617"/>
    </source>
</evidence>
<comment type="similarity">
    <text evidence="2">Belongs to the cytochrome P450 family.</text>
</comment>
<keyword evidence="7" id="KW-0503">Monooxygenase</keyword>
<gene>
    <name evidence="10" type="ORF">DM02DRAFT_612825</name>
</gene>
<dbReference type="EMBL" id="KZ805341">
    <property type="protein sequence ID" value="PVI02590.1"/>
    <property type="molecule type" value="Genomic_DNA"/>
</dbReference>
<keyword evidence="6 8" id="KW-0408">Iron</keyword>
<dbReference type="SUPFAM" id="SSF48264">
    <property type="entry name" value="Cytochrome P450"/>
    <property type="match status" value="1"/>
</dbReference>
<keyword evidence="4 8" id="KW-0479">Metal-binding</keyword>
<keyword evidence="11" id="KW-1185">Reference proteome</keyword>
<dbReference type="Gene3D" id="1.10.630.10">
    <property type="entry name" value="Cytochrome P450"/>
    <property type="match status" value="1"/>
</dbReference>
<evidence type="ECO:0000313" key="11">
    <source>
        <dbReference type="Proteomes" id="UP000244855"/>
    </source>
</evidence>
<dbReference type="CDD" id="cd11060">
    <property type="entry name" value="CYP57A1-like"/>
    <property type="match status" value="1"/>
</dbReference>
<dbReference type="InterPro" id="IPR002401">
    <property type="entry name" value="Cyt_P450_E_grp-I"/>
</dbReference>
<dbReference type="PRINTS" id="PR00385">
    <property type="entry name" value="P450"/>
</dbReference>
<name>A0A2V1E0A6_9PLEO</name>
<evidence type="ECO:0000256" key="5">
    <source>
        <dbReference type="ARBA" id="ARBA00023002"/>
    </source>
</evidence>
<keyword evidence="9" id="KW-0812">Transmembrane</keyword>
<feature type="transmembrane region" description="Helical" evidence="9">
    <location>
        <begin position="12"/>
        <end position="32"/>
    </location>
</feature>
<accession>A0A2V1E0A6</accession>
<evidence type="ECO:0000256" key="1">
    <source>
        <dbReference type="ARBA" id="ARBA00001971"/>
    </source>
</evidence>
<dbReference type="InterPro" id="IPR036396">
    <property type="entry name" value="Cyt_P450_sf"/>
</dbReference>
<reference evidence="10 11" key="1">
    <citation type="journal article" date="2018" name="Sci. Rep.">
        <title>Comparative genomics provides insights into the lifestyle and reveals functional heterogeneity of dark septate endophytic fungi.</title>
        <authorList>
            <person name="Knapp D.G."/>
            <person name="Nemeth J.B."/>
            <person name="Barry K."/>
            <person name="Hainaut M."/>
            <person name="Henrissat B."/>
            <person name="Johnson J."/>
            <person name="Kuo A."/>
            <person name="Lim J.H.P."/>
            <person name="Lipzen A."/>
            <person name="Nolan M."/>
            <person name="Ohm R.A."/>
            <person name="Tamas L."/>
            <person name="Grigoriev I.V."/>
            <person name="Spatafora J.W."/>
            <person name="Nagy L.G."/>
            <person name="Kovacs G.M."/>
        </authorList>
    </citation>
    <scope>NUCLEOTIDE SEQUENCE [LARGE SCALE GENOMIC DNA]</scope>
    <source>
        <strain evidence="10 11">DSE2036</strain>
    </source>
</reference>
<organism evidence="10 11">
    <name type="scientific">Periconia macrospinosa</name>
    <dbReference type="NCBI Taxonomy" id="97972"/>
    <lineage>
        <taxon>Eukaryota</taxon>
        <taxon>Fungi</taxon>
        <taxon>Dikarya</taxon>
        <taxon>Ascomycota</taxon>
        <taxon>Pezizomycotina</taxon>
        <taxon>Dothideomycetes</taxon>
        <taxon>Pleosporomycetidae</taxon>
        <taxon>Pleosporales</taxon>
        <taxon>Massarineae</taxon>
        <taxon>Periconiaceae</taxon>
        <taxon>Periconia</taxon>
    </lineage>
</organism>
<evidence type="ECO:0000256" key="8">
    <source>
        <dbReference type="PIRSR" id="PIRSR602401-1"/>
    </source>
</evidence>
<keyword evidence="3 8" id="KW-0349">Heme</keyword>
<dbReference type="PANTHER" id="PTHR24305:SF77">
    <property type="entry name" value="CYTOCHROME P450 MONOOXYGENASE"/>
    <property type="match status" value="1"/>
</dbReference>
<evidence type="ECO:0000256" key="4">
    <source>
        <dbReference type="ARBA" id="ARBA00022723"/>
    </source>
</evidence>